<dbReference type="PROSITE" id="PS51257">
    <property type="entry name" value="PROKAR_LIPOPROTEIN"/>
    <property type="match status" value="1"/>
</dbReference>
<evidence type="ECO:0000313" key="1">
    <source>
        <dbReference type="EMBL" id="EKB48741.1"/>
    </source>
</evidence>
<gene>
    <name evidence="1" type="ORF">B879_02636</name>
</gene>
<evidence type="ECO:0000313" key="2">
    <source>
        <dbReference type="Proteomes" id="UP000004478"/>
    </source>
</evidence>
<dbReference type="AlphaFoldDB" id="K1L1W9"/>
<reference evidence="1 2" key="1">
    <citation type="journal article" date="2012" name="J. Bacteriol.">
        <title>Draft Genome Sequence of Cecembia lonarensis Strain LW9T, Isolated from Lonar Lake, a Haloalkaline Lake in India.</title>
        <authorList>
            <person name="Shivaji S."/>
            <person name="Ara S."/>
            <person name="Singh A."/>
            <person name="Pinnaka A.K."/>
        </authorList>
    </citation>
    <scope>NUCLEOTIDE SEQUENCE [LARGE SCALE GENOMIC DNA]</scope>
    <source>
        <strain evidence="1 2">LW9</strain>
    </source>
</reference>
<accession>K1L1W9</accession>
<proteinExistence type="predicted"/>
<dbReference type="Proteomes" id="UP000004478">
    <property type="component" value="Unassembled WGS sequence"/>
</dbReference>
<keyword evidence="2" id="KW-1185">Reference proteome</keyword>
<name>K1L1W9_CECL9</name>
<evidence type="ECO:0008006" key="3">
    <source>
        <dbReference type="Google" id="ProtNLM"/>
    </source>
</evidence>
<sequence length="369" mass="42291">MKRKLWPAFILIIGTSVLLLSCKEKIQEQHRKSVITFNSIKVSKDPYTIEKMIPLETRENNLLKEFLLLRANDKGFFILDKEKNDAIHHFDMEGNYLGRILEVGEGPEMLPNINDFIATDQGLEILIGKGDQSEIWVFDHELSLAQKIALDYLAFTFSKLPNGNYALCGGYNKPIVMHRLVISDPEGNIVEELLPNEYSNDLLPVGEQNFNTANSGLFYHEFYNPTLYELKGDGLTPRYELEMGKYRIPDEYWDLDWMQGFELISKNGFAFPSHYFETKEGAFFGVNVQADMQLVNHQLVLDKKTGDIKRRITSNDNNPVFFQLAGLFVEHLIFIAQAKDVLAHESKAIEKQGLSIEAQDNPVLVFVKF</sequence>
<protein>
    <recommendedName>
        <fullName evidence="3">6-bladed beta-propeller</fullName>
    </recommendedName>
</protein>
<dbReference type="OrthoDB" id="819631at2"/>
<dbReference type="EMBL" id="AMGM01000043">
    <property type="protein sequence ID" value="EKB48741.1"/>
    <property type="molecule type" value="Genomic_DNA"/>
</dbReference>
<dbReference type="RefSeq" id="WP_009185659.1">
    <property type="nucleotide sequence ID" value="NZ_AMGM01000043.1"/>
</dbReference>
<dbReference type="Pfam" id="PF17170">
    <property type="entry name" value="DUF5128"/>
    <property type="match status" value="1"/>
</dbReference>
<comment type="caution">
    <text evidence="1">The sequence shown here is derived from an EMBL/GenBank/DDBJ whole genome shotgun (WGS) entry which is preliminary data.</text>
</comment>
<organism evidence="1 2">
    <name type="scientific">Cecembia lonarensis (strain CCUG 58316 / KCTC 22772 / LW9)</name>
    <dbReference type="NCBI Taxonomy" id="1225176"/>
    <lineage>
        <taxon>Bacteria</taxon>
        <taxon>Pseudomonadati</taxon>
        <taxon>Bacteroidota</taxon>
        <taxon>Cytophagia</taxon>
        <taxon>Cytophagales</taxon>
        <taxon>Cyclobacteriaceae</taxon>
        <taxon>Cecembia</taxon>
    </lineage>
</organism>